<keyword evidence="3" id="KW-0597">Phosphoprotein</keyword>
<accession>A0ABY4D1J2</accession>
<dbReference type="SMART" id="SM00091">
    <property type="entry name" value="PAS"/>
    <property type="match status" value="5"/>
</dbReference>
<gene>
    <name evidence="11" type="ORF">MTX78_07260</name>
</gene>
<dbReference type="CDD" id="cd00082">
    <property type="entry name" value="HisKA"/>
    <property type="match status" value="1"/>
</dbReference>
<dbReference type="PROSITE" id="PS50112">
    <property type="entry name" value="PAS"/>
    <property type="match status" value="1"/>
</dbReference>
<dbReference type="CDD" id="cd00130">
    <property type="entry name" value="PAS"/>
    <property type="match status" value="2"/>
</dbReference>
<dbReference type="SUPFAM" id="SSF55785">
    <property type="entry name" value="PYP-like sensor domain (PAS domain)"/>
    <property type="match status" value="5"/>
</dbReference>
<evidence type="ECO:0000256" key="3">
    <source>
        <dbReference type="ARBA" id="ARBA00022553"/>
    </source>
</evidence>
<dbReference type="InterPro" id="IPR004358">
    <property type="entry name" value="Sig_transdc_His_kin-like_C"/>
</dbReference>
<dbReference type="Proteomes" id="UP000831113">
    <property type="component" value="Chromosome"/>
</dbReference>
<dbReference type="Gene3D" id="3.30.450.20">
    <property type="entry name" value="PAS domain"/>
    <property type="match status" value="5"/>
</dbReference>
<dbReference type="InterPro" id="IPR000014">
    <property type="entry name" value="PAS"/>
</dbReference>
<evidence type="ECO:0000256" key="1">
    <source>
        <dbReference type="ARBA" id="ARBA00000085"/>
    </source>
</evidence>
<feature type="coiled-coil region" evidence="6">
    <location>
        <begin position="441"/>
        <end position="468"/>
    </location>
</feature>
<feature type="domain" description="PAC" evidence="10">
    <location>
        <begin position="232"/>
        <end position="287"/>
    </location>
</feature>
<feature type="domain" description="Histidine kinase" evidence="8">
    <location>
        <begin position="881"/>
        <end position="1098"/>
    </location>
</feature>
<dbReference type="SUPFAM" id="SSF47384">
    <property type="entry name" value="Homodimeric domain of signal transducing histidine kinase"/>
    <property type="match status" value="1"/>
</dbReference>
<dbReference type="EMBL" id="CP094669">
    <property type="protein sequence ID" value="UOG76390.1"/>
    <property type="molecule type" value="Genomic_DNA"/>
</dbReference>
<dbReference type="PANTHER" id="PTHR43304:SF1">
    <property type="entry name" value="PAC DOMAIN-CONTAINING PROTEIN"/>
    <property type="match status" value="1"/>
</dbReference>
<feature type="region of interest" description="Disordered" evidence="7">
    <location>
        <begin position="134"/>
        <end position="154"/>
    </location>
</feature>
<dbReference type="PROSITE" id="PS50109">
    <property type="entry name" value="HIS_KIN"/>
    <property type="match status" value="1"/>
</dbReference>
<dbReference type="Pfam" id="PF02518">
    <property type="entry name" value="HATPase_c"/>
    <property type="match status" value="1"/>
</dbReference>
<feature type="compositionally biased region" description="Polar residues" evidence="7">
    <location>
        <begin position="140"/>
        <end position="149"/>
    </location>
</feature>
<evidence type="ECO:0000313" key="12">
    <source>
        <dbReference type="Proteomes" id="UP000831113"/>
    </source>
</evidence>
<dbReference type="InterPro" id="IPR005467">
    <property type="entry name" value="His_kinase_dom"/>
</dbReference>
<dbReference type="RefSeq" id="WP_243801263.1">
    <property type="nucleotide sequence ID" value="NZ_CP094669.1"/>
</dbReference>
<dbReference type="InterPro" id="IPR036890">
    <property type="entry name" value="HATPase_C_sf"/>
</dbReference>
<dbReference type="EC" id="2.7.13.3" evidence="2"/>
<evidence type="ECO:0000256" key="7">
    <source>
        <dbReference type="SAM" id="MobiDB-lite"/>
    </source>
</evidence>
<dbReference type="PRINTS" id="PR00344">
    <property type="entry name" value="BCTRLSENSOR"/>
</dbReference>
<dbReference type="NCBIfam" id="TIGR00229">
    <property type="entry name" value="sensory_box"/>
    <property type="match status" value="1"/>
</dbReference>
<evidence type="ECO:0000259" key="9">
    <source>
        <dbReference type="PROSITE" id="PS50112"/>
    </source>
</evidence>
<evidence type="ECO:0000256" key="2">
    <source>
        <dbReference type="ARBA" id="ARBA00012438"/>
    </source>
</evidence>
<dbReference type="InterPro" id="IPR003661">
    <property type="entry name" value="HisK_dim/P_dom"/>
</dbReference>
<evidence type="ECO:0000313" key="11">
    <source>
        <dbReference type="EMBL" id="UOG76390.1"/>
    </source>
</evidence>
<name>A0ABY4D1J2_9BACT</name>
<dbReference type="SMART" id="SM00388">
    <property type="entry name" value="HisKA"/>
    <property type="match status" value="1"/>
</dbReference>
<protein>
    <recommendedName>
        <fullName evidence="2">histidine kinase</fullName>
        <ecNumber evidence="2">2.7.13.3</ecNumber>
    </recommendedName>
</protein>
<dbReference type="Gene3D" id="3.30.565.10">
    <property type="entry name" value="Histidine kinase-like ATPase, C-terminal domain"/>
    <property type="match status" value="1"/>
</dbReference>
<dbReference type="Gene3D" id="1.10.287.130">
    <property type="match status" value="1"/>
</dbReference>
<dbReference type="InterPro" id="IPR052162">
    <property type="entry name" value="Sensor_kinase/Photoreceptor"/>
</dbReference>
<evidence type="ECO:0000256" key="4">
    <source>
        <dbReference type="ARBA" id="ARBA00022679"/>
    </source>
</evidence>
<dbReference type="SMART" id="SM00387">
    <property type="entry name" value="HATPase_c"/>
    <property type="match status" value="1"/>
</dbReference>
<dbReference type="Pfam" id="PF08448">
    <property type="entry name" value="PAS_4"/>
    <property type="match status" value="5"/>
</dbReference>
<sequence>MSHLPPLLATVSPPEELLYDLLAVSLTGIIVYTPLYSAAGELADFSFGYLNPAAQQMLHLPEQPTATYNEWWPDNLIPNAFALHAEAFVSGTPRQFEVSTHTSGYDTTYCAAARRSGESLLVSFTEVANRPRGLDKQAPRATQSHQQVAQAEGKQPWEEMQRLFEQAPVAICIFRGPEFVVELANPTLAAMWGYSAPSVGKSYLATIPEATAQSLAPILTSVLETGQMRFLRDESLTVLRQQEGPPDQVYFDFVFQPFHDAQGQTTGVFMVGTDVTEQVQARQQVERLNQELETRVVERTQQLEAAFTEAQRQGLLLVQQQNMLQQILGQVPAAIATLEGPEHRYTFFNATYQALTSGRVQLGEKVEDILPEMVPQGVIKRLEKVYATGEPFRGQAMPIELLDSTTSQLKQRYLDFIYQPLLDKHGRTQGILVFLVDVTGQVEARQQADALQATVQEATQRHMQERENFYQVFAKTPAAISIQRGPQHHYEYVNEAYQQFFAGRQLLGRPIVEALPEAVDSGIVALLDQVYQTGETYFGYEVPLLVEQPNGQPPTQMYFTFTYQAYRENGQIVGISTFAHDVAEQVVARQQHEAQQQQLHDLFMQAPTPICILTGPELRYELANPAYQQLFAGREMLGKPLLEAIPELANEPVYKELQRVYHTGETFVAQEMPLLLIRREGGPLEENYWTFTYQAHRDASGNITGVLVFTHEVTNQVRARHVVEESERRLRLLTDALPVLIGYLDRDEKYRFANQAYEDWFHQPPAALIGQRLRDVVGEKAYARVQEYVQRALAGERLDFNVEMPYRVGFTRYIRTSYVPDWQDGQVAGFYTLVVDTTAQVEARRNVEQSQQKALALAGELTVTNEQLTRTNIDLDNFIYTASHDLKAPISNIEGLLYLLREELPATTSQQQNIQAILGFMFDAVERFKRTIDHLTDVSKLQKEYTPATTSVNLAAVVEDVRQDLAPLIQEADARLQVDLTNFPPVQFSKKNLRSVVYNLLSNALKYRCTDRTTHIDVRAHVRAGYTVLEVHDNGLGINAIHLPKLFTMFQRFHTHVEGSGVGLFMVKRMVENAGGHVEVHSQPGAGTTFFVFLPHAASAEA</sequence>
<dbReference type="InterPro" id="IPR013656">
    <property type="entry name" value="PAS_4"/>
</dbReference>
<proteinExistence type="predicted"/>
<evidence type="ECO:0000259" key="10">
    <source>
        <dbReference type="PROSITE" id="PS50113"/>
    </source>
</evidence>
<reference evidence="11 12" key="1">
    <citation type="submission" date="2022-03" db="EMBL/GenBank/DDBJ databases">
        <title>Hymenobactersp. isolated from the air.</title>
        <authorList>
            <person name="Won M."/>
            <person name="Kwon S.-W."/>
        </authorList>
    </citation>
    <scope>NUCLEOTIDE SEQUENCE [LARGE SCALE GENOMIC DNA]</scope>
    <source>
        <strain evidence="11 12">KACC 21982</strain>
    </source>
</reference>
<evidence type="ECO:0000256" key="6">
    <source>
        <dbReference type="SAM" id="Coils"/>
    </source>
</evidence>
<dbReference type="SUPFAM" id="SSF55874">
    <property type="entry name" value="ATPase domain of HSP90 chaperone/DNA topoisomerase II/histidine kinase"/>
    <property type="match status" value="1"/>
</dbReference>
<feature type="coiled-coil region" evidence="6">
    <location>
        <begin position="275"/>
        <end position="302"/>
    </location>
</feature>
<dbReference type="InterPro" id="IPR036097">
    <property type="entry name" value="HisK_dim/P_sf"/>
</dbReference>
<comment type="catalytic activity">
    <reaction evidence="1">
        <text>ATP + protein L-histidine = ADP + protein N-phospho-L-histidine.</text>
        <dbReference type="EC" id="2.7.13.3"/>
    </reaction>
</comment>
<dbReference type="InterPro" id="IPR000700">
    <property type="entry name" value="PAS-assoc_C"/>
</dbReference>
<evidence type="ECO:0000256" key="5">
    <source>
        <dbReference type="ARBA" id="ARBA00022777"/>
    </source>
</evidence>
<dbReference type="PROSITE" id="PS50113">
    <property type="entry name" value="PAC"/>
    <property type="match status" value="1"/>
</dbReference>
<feature type="domain" description="PAS" evidence="9">
    <location>
        <begin position="726"/>
        <end position="796"/>
    </location>
</feature>
<keyword evidence="5" id="KW-0418">Kinase</keyword>
<dbReference type="InterPro" id="IPR035965">
    <property type="entry name" value="PAS-like_dom_sf"/>
</dbReference>
<evidence type="ECO:0000259" key="8">
    <source>
        <dbReference type="PROSITE" id="PS50109"/>
    </source>
</evidence>
<dbReference type="InterPro" id="IPR003594">
    <property type="entry name" value="HATPase_dom"/>
</dbReference>
<keyword evidence="4" id="KW-0808">Transferase</keyword>
<dbReference type="PANTHER" id="PTHR43304">
    <property type="entry name" value="PHYTOCHROME-LIKE PROTEIN CPH1"/>
    <property type="match status" value="1"/>
</dbReference>
<keyword evidence="6" id="KW-0175">Coiled coil</keyword>
<keyword evidence="12" id="KW-1185">Reference proteome</keyword>
<organism evidence="11 12">
    <name type="scientific">Hymenobacter tibetensis</name>
    <dbReference type="NCBI Taxonomy" id="497967"/>
    <lineage>
        <taxon>Bacteria</taxon>
        <taxon>Pseudomonadati</taxon>
        <taxon>Bacteroidota</taxon>
        <taxon>Cytophagia</taxon>
        <taxon>Cytophagales</taxon>
        <taxon>Hymenobacteraceae</taxon>
        <taxon>Hymenobacter</taxon>
    </lineage>
</organism>